<proteinExistence type="inferred from homology"/>
<evidence type="ECO:0000256" key="3">
    <source>
        <dbReference type="ARBA" id="ARBA00022527"/>
    </source>
</evidence>
<accession>A0A1Y2H5A4</accession>
<keyword evidence="6 14" id="KW-0418">Kinase</keyword>
<keyword evidence="7 10" id="KW-0067">ATP-binding</keyword>
<comment type="catalytic activity">
    <reaction evidence="8">
        <text>L-threonyl-[protein] + ATP = O-phospho-L-threonyl-[protein] + ADP + H(+)</text>
        <dbReference type="Rhea" id="RHEA:46608"/>
        <dbReference type="Rhea" id="RHEA-COMP:11060"/>
        <dbReference type="Rhea" id="RHEA-COMP:11605"/>
        <dbReference type="ChEBI" id="CHEBI:15378"/>
        <dbReference type="ChEBI" id="CHEBI:30013"/>
        <dbReference type="ChEBI" id="CHEBI:30616"/>
        <dbReference type="ChEBI" id="CHEBI:61977"/>
        <dbReference type="ChEBI" id="CHEBI:456216"/>
        <dbReference type="EC" id="2.7.11.1"/>
    </reaction>
</comment>
<dbReference type="InterPro" id="IPR011009">
    <property type="entry name" value="Kinase-like_dom_sf"/>
</dbReference>
<keyword evidence="5 10" id="KW-0547">Nucleotide-binding</keyword>
<feature type="domain" description="Protein kinase" evidence="13">
    <location>
        <begin position="50"/>
        <end position="330"/>
    </location>
</feature>
<evidence type="ECO:0000256" key="12">
    <source>
        <dbReference type="SAM" id="MobiDB-lite"/>
    </source>
</evidence>
<sequence>MLATNHHHNPHTNDQGYTPSSIAAANGTQHPSATTTTSSSTANPDCGANYEFLSVIGSGSFGRICKVRRLRDNQIMARKEIDYRRMKEKERRQLVQEVNILRELAHPNIVKYYSRYVDRESCVINILMEYCEAGDLSRVIKDHKQRGRWISEEVVWTFAAQLIAALHECHHAYAERKRDEGIASGGNTGAGEGGAVLHRDIKPDNVFLDADHNAKLGDFGLSTQCTQHDFARTFVGTPFYMSPELVREQAYNAKSDIWSLGCLLYELCALDPPFRGQTHRQLNDNILNVRYPDLSHTHYSPQLRGLIARMLQLRPDDRPSARDLFHDPQI</sequence>
<evidence type="ECO:0000256" key="5">
    <source>
        <dbReference type="ARBA" id="ARBA00022741"/>
    </source>
</evidence>
<dbReference type="GO" id="GO:0004674">
    <property type="term" value="F:protein serine/threonine kinase activity"/>
    <property type="evidence" value="ECO:0007669"/>
    <property type="project" value="UniProtKB-KW"/>
</dbReference>
<dbReference type="InterPro" id="IPR051131">
    <property type="entry name" value="NEK_Ser/Thr_kinase_NIMA"/>
</dbReference>
<dbReference type="FunFam" id="3.30.200.20:FF:000097">
    <property type="entry name" value="Probable serine/threonine-protein kinase nek1"/>
    <property type="match status" value="1"/>
</dbReference>
<evidence type="ECO:0000256" key="8">
    <source>
        <dbReference type="ARBA" id="ARBA00047899"/>
    </source>
</evidence>
<evidence type="ECO:0000256" key="6">
    <source>
        <dbReference type="ARBA" id="ARBA00022777"/>
    </source>
</evidence>
<organism evidence="14 15">
    <name type="scientific">Catenaria anguillulae PL171</name>
    <dbReference type="NCBI Taxonomy" id="765915"/>
    <lineage>
        <taxon>Eukaryota</taxon>
        <taxon>Fungi</taxon>
        <taxon>Fungi incertae sedis</taxon>
        <taxon>Blastocladiomycota</taxon>
        <taxon>Blastocladiomycetes</taxon>
        <taxon>Blastocladiales</taxon>
        <taxon>Catenariaceae</taxon>
        <taxon>Catenaria</taxon>
    </lineage>
</organism>
<dbReference type="SMART" id="SM00220">
    <property type="entry name" value="S_TKc"/>
    <property type="match status" value="1"/>
</dbReference>
<dbReference type="Proteomes" id="UP000193411">
    <property type="component" value="Unassembled WGS sequence"/>
</dbReference>
<evidence type="ECO:0000259" key="13">
    <source>
        <dbReference type="PROSITE" id="PS50011"/>
    </source>
</evidence>
<feature type="non-terminal residue" evidence="14">
    <location>
        <position position="330"/>
    </location>
</feature>
<keyword evidence="15" id="KW-1185">Reference proteome</keyword>
<evidence type="ECO:0000256" key="7">
    <source>
        <dbReference type="ARBA" id="ARBA00022840"/>
    </source>
</evidence>
<feature type="binding site" evidence="10">
    <location>
        <position position="79"/>
    </location>
    <ligand>
        <name>ATP</name>
        <dbReference type="ChEBI" id="CHEBI:30616"/>
    </ligand>
</feature>
<dbReference type="PANTHER" id="PTHR44899">
    <property type="entry name" value="CAMK FAMILY PROTEIN KINASE"/>
    <property type="match status" value="1"/>
</dbReference>
<dbReference type="PROSITE" id="PS00108">
    <property type="entry name" value="PROTEIN_KINASE_ST"/>
    <property type="match status" value="1"/>
</dbReference>
<dbReference type="Pfam" id="PF00069">
    <property type="entry name" value="Pkinase"/>
    <property type="match status" value="1"/>
</dbReference>
<feature type="compositionally biased region" description="Basic residues" evidence="12">
    <location>
        <begin position="1"/>
        <end position="10"/>
    </location>
</feature>
<keyword evidence="4" id="KW-0808">Transferase</keyword>
<dbReference type="AlphaFoldDB" id="A0A1Y2H5A4"/>
<dbReference type="PROSITE" id="PS00107">
    <property type="entry name" value="PROTEIN_KINASE_ATP"/>
    <property type="match status" value="1"/>
</dbReference>
<dbReference type="InterPro" id="IPR000719">
    <property type="entry name" value="Prot_kinase_dom"/>
</dbReference>
<dbReference type="STRING" id="765915.A0A1Y2H5A4"/>
<keyword evidence="3 11" id="KW-0723">Serine/threonine-protein kinase</keyword>
<dbReference type="PANTHER" id="PTHR44899:SF10">
    <property type="entry name" value="NIMA-RELATED KINASE 2"/>
    <property type="match status" value="1"/>
</dbReference>
<evidence type="ECO:0000256" key="4">
    <source>
        <dbReference type="ARBA" id="ARBA00022679"/>
    </source>
</evidence>
<dbReference type="EMBL" id="MCFL01000131">
    <property type="protein sequence ID" value="ORZ29748.1"/>
    <property type="molecule type" value="Genomic_DNA"/>
</dbReference>
<dbReference type="PROSITE" id="PS50011">
    <property type="entry name" value="PROTEIN_KINASE_DOM"/>
    <property type="match status" value="1"/>
</dbReference>
<dbReference type="OrthoDB" id="10250725at2759"/>
<dbReference type="SUPFAM" id="SSF56112">
    <property type="entry name" value="Protein kinase-like (PK-like)"/>
    <property type="match status" value="1"/>
</dbReference>
<protein>
    <recommendedName>
        <fullName evidence="2">non-specific serine/threonine protein kinase</fullName>
        <ecNumber evidence="2">2.7.11.1</ecNumber>
    </recommendedName>
</protein>
<dbReference type="InterPro" id="IPR017441">
    <property type="entry name" value="Protein_kinase_ATP_BS"/>
</dbReference>
<name>A0A1Y2H5A4_9FUNG</name>
<comment type="catalytic activity">
    <reaction evidence="9">
        <text>L-seryl-[protein] + ATP = O-phospho-L-seryl-[protein] + ADP + H(+)</text>
        <dbReference type="Rhea" id="RHEA:17989"/>
        <dbReference type="Rhea" id="RHEA-COMP:9863"/>
        <dbReference type="Rhea" id="RHEA-COMP:11604"/>
        <dbReference type="ChEBI" id="CHEBI:15378"/>
        <dbReference type="ChEBI" id="CHEBI:29999"/>
        <dbReference type="ChEBI" id="CHEBI:30616"/>
        <dbReference type="ChEBI" id="CHEBI:83421"/>
        <dbReference type="ChEBI" id="CHEBI:456216"/>
        <dbReference type="EC" id="2.7.11.1"/>
    </reaction>
</comment>
<dbReference type="Gene3D" id="1.10.510.10">
    <property type="entry name" value="Transferase(Phosphotransferase) domain 1"/>
    <property type="match status" value="1"/>
</dbReference>
<dbReference type="InterPro" id="IPR008271">
    <property type="entry name" value="Ser/Thr_kinase_AS"/>
</dbReference>
<feature type="region of interest" description="Disordered" evidence="12">
    <location>
        <begin position="1"/>
        <end position="41"/>
    </location>
</feature>
<feature type="compositionally biased region" description="Polar residues" evidence="12">
    <location>
        <begin position="12"/>
        <end position="31"/>
    </location>
</feature>
<dbReference type="CDD" id="cd08217">
    <property type="entry name" value="STKc_Nek2"/>
    <property type="match status" value="1"/>
</dbReference>
<evidence type="ECO:0000256" key="9">
    <source>
        <dbReference type="ARBA" id="ARBA00048679"/>
    </source>
</evidence>
<comment type="caution">
    <text evidence="14">The sequence shown here is derived from an EMBL/GenBank/DDBJ whole genome shotgun (WGS) entry which is preliminary data.</text>
</comment>
<dbReference type="GO" id="GO:0005524">
    <property type="term" value="F:ATP binding"/>
    <property type="evidence" value="ECO:0007669"/>
    <property type="project" value="UniProtKB-UniRule"/>
</dbReference>
<gene>
    <name evidence="14" type="ORF">BCR44DRAFT_1394819</name>
</gene>
<evidence type="ECO:0000256" key="10">
    <source>
        <dbReference type="PROSITE-ProRule" id="PRU10141"/>
    </source>
</evidence>
<dbReference type="PIRSF" id="PIRSF000654">
    <property type="entry name" value="Integrin-linked_kinase"/>
    <property type="match status" value="1"/>
</dbReference>
<dbReference type="Gene3D" id="3.30.200.20">
    <property type="entry name" value="Phosphorylase Kinase, domain 1"/>
    <property type="match status" value="2"/>
</dbReference>
<evidence type="ECO:0000256" key="2">
    <source>
        <dbReference type="ARBA" id="ARBA00012513"/>
    </source>
</evidence>
<reference evidence="14 15" key="1">
    <citation type="submission" date="2016-07" db="EMBL/GenBank/DDBJ databases">
        <title>Pervasive Adenine N6-methylation of Active Genes in Fungi.</title>
        <authorList>
            <consortium name="DOE Joint Genome Institute"/>
            <person name="Mondo S.J."/>
            <person name="Dannebaum R.O."/>
            <person name="Kuo R.C."/>
            <person name="Labutti K."/>
            <person name="Haridas S."/>
            <person name="Kuo A."/>
            <person name="Salamov A."/>
            <person name="Ahrendt S.R."/>
            <person name="Lipzen A."/>
            <person name="Sullivan W."/>
            <person name="Andreopoulos W.B."/>
            <person name="Clum A."/>
            <person name="Lindquist E."/>
            <person name="Daum C."/>
            <person name="Ramamoorthy G.K."/>
            <person name="Gryganskyi A."/>
            <person name="Culley D."/>
            <person name="Magnuson J.K."/>
            <person name="James T.Y."/>
            <person name="O'Malley M.A."/>
            <person name="Stajich J.E."/>
            <person name="Spatafora J.W."/>
            <person name="Visel A."/>
            <person name="Grigoriev I.V."/>
        </authorList>
    </citation>
    <scope>NUCLEOTIDE SEQUENCE [LARGE SCALE GENOMIC DNA]</scope>
    <source>
        <strain evidence="14 15">PL171</strain>
    </source>
</reference>
<dbReference type="EC" id="2.7.11.1" evidence="2"/>
<evidence type="ECO:0000256" key="1">
    <source>
        <dbReference type="ARBA" id="ARBA00010886"/>
    </source>
</evidence>
<evidence type="ECO:0000256" key="11">
    <source>
        <dbReference type="RuleBase" id="RU000304"/>
    </source>
</evidence>
<comment type="similarity">
    <text evidence="1">Belongs to the protein kinase superfamily. NEK Ser/Thr protein kinase family. NIMA subfamily.</text>
</comment>
<feature type="compositionally biased region" description="Low complexity" evidence="12">
    <location>
        <begin position="32"/>
        <end position="41"/>
    </location>
</feature>
<evidence type="ECO:0000313" key="15">
    <source>
        <dbReference type="Proteomes" id="UP000193411"/>
    </source>
</evidence>
<evidence type="ECO:0000313" key="14">
    <source>
        <dbReference type="EMBL" id="ORZ29748.1"/>
    </source>
</evidence>